<dbReference type="InterPro" id="IPR000847">
    <property type="entry name" value="LysR_HTH_N"/>
</dbReference>
<dbReference type="CDD" id="cd05466">
    <property type="entry name" value="PBP2_LTTR_substrate"/>
    <property type="match status" value="1"/>
</dbReference>
<dbReference type="PANTHER" id="PTHR30346">
    <property type="entry name" value="TRANSCRIPTIONAL DUAL REGULATOR HCAR-RELATED"/>
    <property type="match status" value="1"/>
</dbReference>
<evidence type="ECO:0000313" key="6">
    <source>
        <dbReference type="EMBL" id="OYS71169.1"/>
    </source>
</evidence>
<dbReference type="Pfam" id="PF03466">
    <property type="entry name" value="LysR_substrate"/>
    <property type="match status" value="1"/>
</dbReference>
<dbReference type="SUPFAM" id="SSF53850">
    <property type="entry name" value="Periplasmic binding protein-like II"/>
    <property type="match status" value="1"/>
</dbReference>
<evidence type="ECO:0000256" key="2">
    <source>
        <dbReference type="ARBA" id="ARBA00023015"/>
    </source>
</evidence>
<evidence type="ECO:0000313" key="7">
    <source>
        <dbReference type="Proteomes" id="UP000215747"/>
    </source>
</evidence>
<organism evidence="6 7">
    <name type="scientific">Limosilactobacillus reuteri</name>
    <name type="common">Lactobacillus reuteri</name>
    <dbReference type="NCBI Taxonomy" id="1598"/>
    <lineage>
        <taxon>Bacteria</taxon>
        <taxon>Bacillati</taxon>
        <taxon>Bacillota</taxon>
        <taxon>Bacilli</taxon>
        <taxon>Lactobacillales</taxon>
        <taxon>Lactobacillaceae</taxon>
        <taxon>Limosilactobacillus</taxon>
    </lineage>
</organism>
<dbReference type="EMBL" id="NGPL01000009">
    <property type="protein sequence ID" value="OYS71169.1"/>
    <property type="molecule type" value="Genomic_DNA"/>
</dbReference>
<gene>
    <name evidence="6" type="ORF">CBF96_00580</name>
</gene>
<evidence type="ECO:0000256" key="1">
    <source>
        <dbReference type="ARBA" id="ARBA00009437"/>
    </source>
</evidence>
<dbReference type="InterPro" id="IPR036388">
    <property type="entry name" value="WH-like_DNA-bd_sf"/>
</dbReference>
<accession>A0A256SX73</accession>
<dbReference type="Gene3D" id="1.10.10.10">
    <property type="entry name" value="Winged helix-like DNA-binding domain superfamily/Winged helix DNA-binding domain"/>
    <property type="match status" value="1"/>
</dbReference>
<dbReference type="InterPro" id="IPR036390">
    <property type="entry name" value="WH_DNA-bd_sf"/>
</dbReference>
<dbReference type="Proteomes" id="UP000215747">
    <property type="component" value="Unassembled WGS sequence"/>
</dbReference>
<dbReference type="InterPro" id="IPR005119">
    <property type="entry name" value="LysR_subst-bd"/>
</dbReference>
<reference evidence="6 7" key="2">
    <citation type="submission" date="2017-09" db="EMBL/GenBank/DDBJ databases">
        <title>Tripartite evolution among Lactobacillus johnsonii, Lactobacillus taiwanensis, Lactobacillus reuteri and their rodent host.</title>
        <authorList>
            <person name="Wang T."/>
            <person name="Knowles S."/>
            <person name="Cheng C."/>
        </authorList>
    </citation>
    <scope>NUCLEOTIDE SEQUENCE [LARGE SCALE GENOMIC DNA]</scope>
    <source>
        <strain evidence="6 7">114h</strain>
    </source>
</reference>
<comment type="caution">
    <text evidence="6">The sequence shown here is derived from an EMBL/GenBank/DDBJ whole genome shotgun (WGS) entry which is preliminary data.</text>
</comment>
<dbReference type="GO" id="GO:0003700">
    <property type="term" value="F:DNA-binding transcription factor activity"/>
    <property type="evidence" value="ECO:0007669"/>
    <property type="project" value="InterPro"/>
</dbReference>
<dbReference type="FunFam" id="1.10.10.10:FF:000001">
    <property type="entry name" value="LysR family transcriptional regulator"/>
    <property type="match status" value="1"/>
</dbReference>
<dbReference type="AlphaFoldDB" id="A0A256SX73"/>
<keyword evidence="4" id="KW-0804">Transcription</keyword>
<sequence length="291" mass="33540">MKEVTKMNLSQLKYFTEVVKTMNMTKAATKLHVAQPSISRSIRELENELGVSLFIRQGKKLILTAQGNYFFTVVNRSFNQLRLAKENVKAIHSLNNKKITIKMCETTPLLVSFLKIIHNKYPQINLQFIQSKIDNDPRHYDFQLVPLPVPEQHNELLLSEEVFLATSKENSQSTFQLEKINQLPLIEMNESPFADFIQRFLSAQRIDPQVVLRTGDRNLMINLVAQGYASCFVPELSWNSTANLEKISLHKIGKNGFHRRIYLSYPYGPRTSIQEQVATLLLNYSHSLKKT</sequence>
<feature type="domain" description="HTH lysR-type" evidence="5">
    <location>
        <begin position="7"/>
        <end position="64"/>
    </location>
</feature>
<dbReference type="GO" id="GO:0003677">
    <property type="term" value="F:DNA binding"/>
    <property type="evidence" value="ECO:0007669"/>
    <property type="project" value="UniProtKB-KW"/>
</dbReference>
<dbReference type="SUPFAM" id="SSF46785">
    <property type="entry name" value="Winged helix' DNA-binding domain"/>
    <property type="match status" value="1"/>
</dbReference>
<dbReference type="Gene3D" id="3.40.190.290">
    <property type="match status" value="1"/>
</dbReference>
<name>A0A256SX73_LIMRT</name>
<evidence type="ECO:0000259" key="5">
    <source>
        <dbReference type="PROSITE" id="PS50931"/>
    </source>
</evidence>
<comment type="similarity">
    <text evidence="1">Belongs to the LysR transcriptional regulatory family.</text>
</comment>
<dbReference type="Pfam" id="PF00126">
    <property type="entry name" value="HTH_1"/>
    <property type="match status" value="1"/>
</dbReference>
<reference evidence="7" key="1">
    <citation type="submission" date="2017-05" db="EMBL/GenBank/DDBJ databases">
        <authorList>
            <person name="Lin X.B."/>
            <person name="Stothard P."/>
            <person name="Tasseva G."/>
            <person name="Walter J."/>
        </authorList>
    </citation>
    <scope>NUCLEOTIDE SEQUENCE [LARGE SCALE GENOMIC DNA]</scope>
    <source>
        <strain evidence="7">114h</strain>
    </source>
</reference>
<dbReference type="GO" id="GO:0032993">
    <property type="term" value="C:protein-DNA complex"/>
    <property type="evidence" value="ECO:0007669"/>
    <property type="project" value="TreeGrafter"/>
</dbReference>
<keyword evidence="2" id="KW-0805">Transcription regulation</keyword>
<proteinExistence type="inferred from homology"/>
<keyword evidence="3" id="KW-0238">DNA-binding</keyword>
<evidence type="ECO:0000256" key="4">
    <source>
        <dbReference type="ARBA" id="ARBA00023163"/>
    </source>
</evidence>
<dbReference type="PRINTS" id="PR00039">
    <property type="entry name" value="HTHLYSR"/>
</dbReference>
<evidence type="ECO:0000256" key="3">
    <source>
        <dbReference type="ARBA" id="ARBA00023125"/>
    </source>
</evidence>
<protein>
    <recommendedName>
        <fullName evidence="5">HTH lysR-type domain-containing protein</fullName>
    </recommendedName>
</protein>
<dbReference type="PROSITE" id="PS50931">
    <property type="entry name" value="HTH_LYSR"/>
    <property type="match status" value="1"/>
</dbReference>
<dbReference type="PANTHER" id="PTHR30346:SF28">
    <property type="entry name" value="HTH-TYPE TRANSCRIPTIONAL REGULATOR CYNR"/>
    <property type="match status" value="1"/>
</dbReference>